<feature type="non-terminal residue" evidence="1">
    <location>
        <position position="1"/>
    </location>
</feature>
<name>A0A383DZ60_9ZZZZ</name>
<dbReference type="EMBL" id="UINC01221334">
    <property type="protein sequence ID" value="SVE49629.1"/>
    <property type="molecule type" value="Genomic_DNA"/>
</dbReference>
<gene>
    <name evidence="1" type="ORF">METZ01_LOCUS502483</name>
</gene>
<proteinExistence type="predicted"/>
<organism evidence="1">
    <name type="scientific">marine metagenome</name>
    <dbReference type="NCBI Taxonomy" id="408172"/>
    <lineage>
        <taxon>unclassified sequences</taxon>
        <taxon>metagenomes</taxon>
        <taxon>ecological metagenomes</taxon>
    </lineage>
</organism>
<accession>A0A383DZ60</accession>
<evidence type="ECO:0000313" key="1">
    <source>
        <dbReference type="EMBL" id="SVE49629.1"/>
    </source>
</evidence>
<protein>
    <submittedName>
        <fullName evidence="1">Uncharacterized protein</fullName>
    </submittedName>
</protein>
<reference evidence="1" key="1">
    <citation type="submission" date="2018-05" db="EMBL/GenBank/DDBJ databases">
        <authorList>
            <person name="Lanie J.A."/>
            <person name="Ng W.-L."/>
            <person name="Kazmierczak K.M."/>
            <person name="Andrzejewski T.M."/>
            <person name="Davidsen T.M."/>
            <person name="Wayne K.J."/>
            <person name="Tettelin H."/>
            <person name="Glass J.I."/>
            <person name="Rusch D."/>
            <person name="Podicherti R."/>
            <person name="Tsui H.-C.T."/>
            <person name="Winkler M.E."/>
        </authorList>
    </citation>
    <scope>NUCLEOTIDE SEQUENCE</scope>
</reference>
<sequence length="49" mass="5860">LNFFFMFVSNRLHLIILLLKPLLSNVSGKFEYARDIRIKIRHTNSEPEK</sequence>
<dbReference type="AlphaFoldDB" id="A0A383DZ60"/>